<dbReference type="GO" id="GO:0016020">
    <property type="term" value="C:membrane"/>
    <property type="evidence" value="ECO:0007669"/>
    <property type="project" value="InterPro"/>
</dbReference>
<dbReference type="STRING" id="947166.A0A1D1V530"/>
<dbReference type="EMBL" id="BDGG01000002">
    <property type="protein sequence ID" value="GAU93873.1"/>
    <property type="molecule type" value="Genomic_DNA"/>
</dbReference>
<dbReference type="AlphaFoldDB" id="A0A1D1V530"/>
<evidence type="ECO:0000313" key="5">
    <source>
        <dbReference type="Proteomes" id="UP000186922"/>
    </source>
</evidence>
<dbReference type="InterPro" id="IPR051560">
    <property type="entry name" value="MAM_domain-containing"/>
</dbReference>
<evidence type="ECO:0000256" key="2">
    <source>
        <dbReference type="SAM" id="Phobius"/>
    </source>
</evidence>
<name>A0A1D1V530_RAMVA</name>
<keyword evidence="2" id="KW-1133">Transmembrane helix</keyword>
<dbReference type="InterPro" id="IPR013320">
    <property type="entry name" value="ConA-like_dom_sf"/>
</dbReference>
<feature type="domain" description="MAM" evidence="3">
    <location>
        <begin position="56"/>
        <end position="111"/>
    </location>
</feature>
<evidence type="ECO:0000313" key="4">
    <source>
        <dbReference type="EMBL" id="GAU93873.1"/>
    </source>
</evidence>
<dbReference type="SMART" id="SM00137">
    <property type="entry name" value="MAM"/>
    <property type="match status" value="1"/>
</dbReference>
<proteinExistence type="predicted"/>
<keyword evidence="5" id="KW-1185">Reference proteome</keyword>
<feature type="transmembrane region" description="Helical" evidence="2">
    <location>
        <begin position="610"/>
        <end position="631"/>
    </location>
</feature>
<evidence type="ECO:0000259" key="3">
    <source>
        <dbReference type="PROSITE" id="PS50060"/>
    </source>
</evidence>
<feature type="compositionally biased region" description="Low complexity" evidence="1">
    <location>
        <begin position="650"/>
        <end position="673"/>
    </location>
</feature>
<feature type="region of interest" description="Disordered" evidence="1">
    <location>
        <begin position="506"/>
        <end position="549"/>
    </location>
</feature>
<keyword evidence="2" id="KW-0472">Membrane</keyword>
<dbReference type="Proteomes" id="UP000186922">
    <property type="component" value="Unassembled WGS sequence"/>
</dbReference>
<feature type="region of interest" description="Disordered" evidence="1">
    <location>
        <begin position="650"/>
        <end position="713"/>
    </location>
</feature>
<dbReference type="InterPro" id="IPR000998">
    <property type="entry name" value="MAM_dom"/>
</dbReference>
<dbReference type="SUPFAM" id="SSF49899">
    <property type="entry name" value="Concanavalin A-like lectins/glucanases"/>
    <property type="match status" value="2"/>
</dbReference>
<accession>A0A1D1V530</accession>
<dbReference type="CDD" id="cd06263">
    <property type="entry name" value="MAM"/>
    <property type="match status" value="1"/>
</dbReference>
<feature type="compositionally biased region" description="Low complexity" evidence="1">
    <location>
        <begin position="506"/>
        <end position="543"/>
    </location>
</feature>
<protein>
    <recommendedName>
        <fullName evidence="3">MAM domain-containing protein</fullName>
    </recommendedName>
</protein>
<reference evidence="4 5" key="1">
    <citation type="journal article" date="2016" name="Nat. Commun.">
        <title>Extremotolerant tardigrade genome and improved radiotolerance of human cultured cells by tardigrade-unique protein.</title>
        <authorList>
            <person name="Hashimoto T."/>
            <person name="Horikawa D.D."/>
            <person name="Saito Y."/>
            <person name="Kuwahara H."/>
            <person name="Kozuka-Hata H."/>
            <person name="Shin-I T."/>
            <person name="Minakuchi Y."/>
            <person name="Ohishi K."/>
            <person name="Motoyama A."/>
            <person name="Aizu T."/>
            <person name="Enomoto A."/>
            <person name="Kondo K."/>
            <person name="Tanaka S."/>
            <person name="Hara Y."/>
            <person name="Koshikawa S."/>
            <person name="Sagara H."/>
            <person name="Miura T."/>
            <person name="Yokobori S."/>
            <person name="Miyagawa K."/>
            <person name="Suzuki Y."/>
            <person name="Kubo T."/>
            <person name="Oyama M."/>
            <person name="Kohara Y."/>
            <person name="Fujiyama A."/>
            <person name="Arakawa K."/>
            <person name="Katayama T."/>
            <person name="Toyoda A."/>
            <person name="Kunieda T."/>
        </authorList>
    </citation>
    <scope>NUCLEOTIDE SEQUENCE [LARGE SCALE GENOMIC DNA]</scope>
    <source>
        <strain evidence="4 5">YOKOZUNA-1</strain>
    </source>
</reference>
<dbReference type="Gene3D" id="2.60.120.200">
    <property type="match status" value="2"/>
</dbReference>
<sequence>MVNVGRQSMQMEAIFVTLPITALLGILLDTLLKEVSSQNAGRSPSRYNVDTMGLSTTCDFEWSLCGWTQETSPADQIDWKRHRGPGGTGHYKVAGDHTPGKDAFGFYLFLDGADYRRPIMDPDALDNYDPPEPDELLAAQMGIASRLMHHPSIGPLRQPLRQPLQPVLTQSYTPTTSLPLSKSPVAAPLIAASQVSSYYGGQIGGYNSHYNSHQAPSYPSYPQYPTENPLNRYPGAYPNPVRVAGMKPPGMDTNSDVKPYDLMGAPGTGSVPGLPGAAGVPPHQHPYFGPAQALARLIGPRVETPVDVTLRFWYHMRGNAVGRLTLFKKVLARADQIIWEKTGHQSFDWTEGHVNLQAGSFQLIFEGAINTRAPPGDGYIALDDFYLEREAELPSLMHSPEIWTTAYPFYRDGPYVNKQGSPQQKNGLIPVQLHQGSYPLVYRGTQLRPNTSPVLPDRRLSFHQSEYELSTRTQGKSGVEAKNEWILAPDGERLFPIYAAPRSTMSTTETTTATSVPGNITTMPSTTVTSTTNSTKSSTMGSTQSTSKTTGLFRRRMEHTLPADFLPVFPSATAPNQGIWNVADVEALPYDHTELSAVMQPEEAVDTAKLFAIIASCFGTAALILLVAFLIKRGTSGFYSMTPCCQWPFSARSSTSRTSSTSSSSSSRTVSRRPGVALPMTRIVGRPDTTTRRPPVPVPPPRVPSRNPGTTRS</sequence>
<feature type="domain" description="MAM" evidence="3">
    <location>
        <begin position="310"/>
        <end position="387"/>
    </location>
</feature>
<dbReference type="PANTHER" id="PTHR23282:SF101">
    <property type="entry name" value="MAM DOMAIN-CONTAINING PROTEIN"/>
    <property type="match status" value="1"/>
</dbReference>
<feature type="compositionally biased region" description="Pro residues" evidence="1">
    <location>
        <begin position="694"/>
        <end position="703"/>
    </location>
</feature>
<evidence type="ECO:0000256" key="1">
    <source>
        <dbReference type="SAM" id="MobiDB-lite"/>
    </source>
</evidence>
<dbReference type="Pfam" id="PF00629">
    <property type="entry name" value="MAM"/>
    <property type="match status" value="2"/>
</dbReference>
<keyword evidence="2" id="KW-0812">Transmembrane</keyword>
<dbReference type="OrthoDB" id="412155at2759"/>
<dbReference type="PANTHER" id="PTHR23282">
    <property type="entry name" value="APICAL ENDOSOMAL GLYCOPROTEIN PRECURSOR"/>
    <property type="match status" value="1"/>
</dbReference>
<dbReference type="PROSITE" id="PS50060">
    <property type="entry name" value="MAM_2"/>
    <property type="match status" value="2"/>
</dbReference>
<gene>
    <name evidence="4" type="primary">RvY_05741-1</name>
    <name evidence="4" type="synonym">RvY_05741.1</name>
    <name evidence="4" type="ORF">RvY_05741</name>
</gene>
<organism evidence="4 5">
    <name type="scientific">Ramazzottius varieornatus</name>
    <name type="common">Water bear</name>
    <name type="synonym">Tardigrade</name>
    <dbReference type="NCBI Taxonomy" id="947166"/>
    <lineage>
        <taxon>Eukaryota</taxon>
        <taxon>Metazoa</taxon>
        <taxon>Ecdysozoa</taxon>
        <taxon>Tardigrada</taxon>
        <taxon>Eutardigrada</taxon>
        <taxon>Parachela</taxon>
        <taxon>Hypsibioidea</taxon>
        <taxon>Ramazzottiidae</taxon>
        <taxon>Ramazzottius</taxon>
    </lineage>
</organism>
<comment type="caution">
    <text evidence="4">The sequence shown here is derived from an EMBL/GenBank/DDBJ whole genome shotgun (WGS) entry which is preliminary data.</text>
</comment>